<dbReference type="Proteomes" id="UP000076128">
    <property type="component" value="Chromosome"/>
</dbReference>
<dbReference type="PATRIC" id="fig|1335048.3.peg.4178"/>
<reference evidence="1 2" key="1">
    <citation type="submission" date="2015-09" db="EMBL/GenBank/DDBJ databases">
        <title>Complete genome sequence of Defluviimonas alba cai42t isolated from an oilfield in Xinjiang.</title>
        <authorList>
            <person name="Geng S."/>
            <person name="Pan X."/>
            <person name="Wu X."/>
        </authorList>
    </citation>
    <scope>NUCLEOTIDE SEQUENCE [LARGE SCALE GENOMIC DNA]</scope>
    <source>
        <strain evidence="2">cai42</strain>
    </source>
</reference>
<dbReference type="AlphaFoldDB" id="A0A159Z773"/>
<keyword evidence="2" id="KW-1185">Reference proteome</keyword>
<sequence length="149" mass="16898">MMAWTSRTMASRLKKRKFTVYLDPEVEKSLADFAARRDRSQSMIAEAAIASFLSPDDAERREAIIAKRLDQLDRRLTRVERDVGISVETMVVFIRFWLATTPALPEPAAKAARAKVGERYEAFITALGRRLAQGPKLRQEVSEDVQEAD</sequence>
<dbReference type="KEGG" id="daa:AKL17_4019"/>
<evidence type="ECO:0000313" key="2">
    <source>
        <dbReference type="Proteomes" id="UP000076128"/>
    </source>
</evidence>
<evidence type="ECO:0000313" key="1">
    <source>
        <dbReference type="EMBL" id="AMY71241.1"/>
    </source>
</evidence>
<dbReference type="EMBL" id="CP012661">
    <property type="protein sequence ID" value="AMY71241.1"/>
    <property type="molecule type" value="Genomic_DNA"/>
</dbReference>
<dbReference type="CDD" id="cd21631">
    <property type="entry name" value="RHH_CopG_NikR-like"/>
    <property type="match status" value="1"/>
</dbReference>
<organism evidence="1 2">
    <name type="scientific">Frigidibacter mobilis</name>
    <dbReference type="NCBI Taxonomy" id="1335048"/>
    <lineage>
        <taxon>Bacteria</taxon>
        <taxon>Pseudomonadati</taxon>
        <taxon>Pseudomonadota</taxon>
        <taxon>Alphaproteobacteria</taxon>
        <taxon>Rhodobacterales</taxon>
        <taxon>Paracoccaceae</taxon>
        <taxon>Frigidibacter</taxon>
    </lineage>
</organism>
<evidence type="ECO:0008006" key="3">
    <source>
        <dbReference type="Google" id="ProtNLM"/>
    </source>
</evidence>
<gene>
    <name evidence="1" type="ORF">AKL17_4019</name>
</gene>
<dbReference type="STRING" id="1335048.AKL17_4019"/>
<accession>A0A159Z773</accession>
<proteinExistence type="predicted"/>
<name>A0A159Z773_9RHOB</name>
<protein>
    <recommendedName>
        <fullName evidence="3">Ribbon-helix-helix protein, copG family</fullName>
    </recommendedName>
</protein>